<gene>
    <name evidence="3" type="ORF">TM49_07320</name>
</gene>
<sequence length="311" mass="32992">MQTPLNTPYGPATTADDVAGTIDLTGKTAVITGGASGLGLETVRVLAARGARVIVPARDVVAAREALGDLADVRAMDLMDPPSISAFAGQLRAEGIRLDLLILSAGVMATPLFRDADGHEGQFATNHLGHFRLTSALWPVINRGARVVVLSSRGHQIPGFDLTDLDFTRRPYDKWLAYGQAKTANALFAVALDRRGAPDVRVYTVHPGSVLGPLARHLSEEELAPFDAVNPDGSPRIDPARDMKSPQQGAATMVWCATAPELAGIGGVYCEDCDIAAVETERRAGVRPFAIDPEMAEALWKASVEMTGCDI</sequence>
<dbReference type="OrthoDB" id="109589at2"/>
<dbReference type="PANTHER" id="PTHR24320:SF148">
    <property type="entry name" value="NAD(P)-BINDING ROSSMANN-FOLD SUPERFAMILY PROTEIN"/>
    <property type="match status" value="1"/>
</dbReference>
<dbReference type="PANTHER" id="PTHR24320">
    <property type="entry name" value="RETINOL DEHYDROGENASE"/>
    <property type="match status" value="1"/>
</dbReference>
<dbReference type="GO" id="GO:0016491">
    <property type="term" value="F:oxidoreductase activity"/>
    <property type="evidence" value="ECO:0007669"/>
    <property type="project" value="UniProtKB-KW"/>
</dbReference>
<dbReference type="AlphaFoldDB" id="A0A0D5LP47"/>
<keyword evidence="2" id="KW-0560">Oxidoreductase</keyword>
<evidence type="ECO:0000256" key="2">
    <source>
        <dbReference type="ARBA" id="ARBA00023002"/>
    </source>
</evidence>
<dbReference type="PRINTS" id="PR00081">
    <property type="entry name" value="GDHRDH"/>
</dbReference>
<evidence type="ECO:0000313" key="3">
    <source>
        <dbReference type="EMBL" id="AJY45542.1"/>
    </source>
</evidence>
<organism evidence="3 4">
    <name type="scientific">Martelella endophytica</name>
    <dbReference type="NCBI Taxonomy" id="1486262"/>
    <lineage>
        <taxon>Bacteria</taxon>
        <taxon>Pseudomonadati</taxon>
        <taxon>Pseudomonadota</taxon>
        <taxon>Alphaproteobacteria</taxon>
        <taxon>Hyphomicrobiales</taxon>
        <taxon>Aurantimonadaceae</taxon>
        <taxon>Martelella</taxon>
    </lineage>
</organism>
<evidence type="ECO:0000256" key="1">
    <source>
        <dbReference type="ARBA" id="ARBA00006484"/>
    </source>
</evidence>
<dbReference type="HOGENOM" id="CLU_010194_44_0_5"/>
<dbReference type="InterPro" id="IPR002347">
    <property type="entry name" value="SDR_fam"/>
</dbReference>
<dbReference type="Proteomes" id="UP000032611">
    <property type="component" value="Chromosome"/>
</dbReference>
<reference evidence="3 4" key="1">
    <citation type="journal article" date="2015" name="Genome Announc.">
        <title>Complete genome sequence of Martelella endophytica YC6887, which has antifungal activity associated with a halophyte.</title>
        <authorList>
            <person name="Khan A."/>
            <person name="Khan H."/>
            <person name="Chung E.J."/>
            <person name="Hossain M.T."/>
            <person name="Chung Y.R."/>
        </authorList>
    </citation>
    <scope>NUCLEOTIDE SEQUENCE [LARGE SCALE GENOMIC DNA]</scope>
    <source>
        <strain evidence="3">YC6887</strain>
    </source>
</reference>
<dbReference type="KEGG" id="mey:TM49_07320"/>
<dbReference type="EMBL" id="CP010803">
    <property type="protein sequence ID" value="AJY45542.1"/>
    <property type="molecule type" value="Genomic_DNA"/>
</dbReference>
<dbReference type="PATRIC" id="fig|1486262.3.peg.1510"/>
<comment type="similarity">
    <text evidence="1">Belongs to the short-chain dehydrogenases/reductases (SDR) family.</text>
</comment>
<dbReference type="Gene3D" id="3.40.50.720">
    <property type="entry name" value="NAD(P)-binding Rossmann-like Domain"/>
    <property type="match status" value="1"/>
</dbReference>
<dbReference type="InterPro" id="IPR036291">
    <property type="entry name" value="NAD(P)-bd_dom_sf"/>
</dbReference>
<dbReference type="SUPFAM" id="SSF51735">
    <property type="entry name" value="NAD(P)-binding Rossmann-fold domains"/>
    <property type="match status" value="1"/>
</dbReference>
<dbReference type="RefSeq" id="WP_045680240.1">
    <property type="nucleotide sequence ID" value="NZ_CP010803.1"/>
</dbReference>
<dbReference type="Pfam" id="PF00106">
    <property type="entry name" value="adh_short"/>
    <property type="match status" value="1"/>
</dbReference>
<proteinExistence type="inferred from homology"/>
<name>A0A0D5LP47_MAREN</name>
<protein>
    <submittedName>
        <fullName evidence="3">Oxidoreductase</fullName>
    </submittedName>
</protein>
<accession>A0A0D5LP47</accession>
<keyword evidence="4" id="KW-1185">Reference proteome</keyword>
<evidence type="ECO:0000313" key="4">
    <source>
        <dbReference type="Proteomes" id="UP000032611"/>
    </source>
</evidence>